<reference evidence="1" key="1">
    <citation type="submission" date="2021-07" db="EMBL/GenBank/DDBJ databases">
        <authorList>
            <person name="Catto M.A."/>
            <person name="Jacobson A."/>
            <person name="Kennedy G."/>
            <person name="Labadie P."/>
            <person name="Hunt B.G."/>
            <person name="Srinivasan R."/>
        </authorList>
    </citation>
    <scope>NUCLEOTIDE SEQUENCE</scope>
    <source>
        <strain evidence="1">PL_HMW_Pooled</strain>
        <tissue evidence="1">Head</tissue>
    </source>
</reference>
<dbReference type="AlphaFoldDB" id="A0AAE1LU31"/>
<keyword evidence="2" id="KW-1185">Reference proteome</keyword>
<comment type="caution">
    <text evidence="1">The sequence shown here is derived from an EMBL/GenBank/DDBJ whole genome shotgun (WGS) entry which is preliminary data.</text>
</comment>
<evidence type="ECO:0000313" key="1">
    <source>
        <dbReference type="EMBL" id="KAK3932646.1"/>
    </source>
</evidence>
<name>A0AAE1LU31_9NEOP</name>
<dbReference type="EMBL" id="JAHWGI010001438">
    <property type="protein sequence ID" value="KAK3932646.1"/>
    <property type="molecule type" value="Genomic_DNA"/>
</dbReference>
<protein>
    <submittedName>
        <fullName evidence="1">Protein mono-ADP-ribosyltransferase PARP15</fullName>
    </submittedName>
</protein>
<organism evidence="1 2">
    <name type="scientific">Frankliniella fusca</name>
    <dbReference type="NCBI Taxonomy" id="407009"/>
    <lineage>
        <taxon>Eukaryota</taxon>
        <taxon>Metazoa</taxon>
        <taxon>Ecdysozoa</taxon>
        <taxon>Arthropoda</taxon>
        <taxon>Hexapoda</taxon>
        <taxon>Insecta</taxon>
        <taxon>Pterygota</taxon>
        <taxon>Neoptera</taxon>
        <taxon>Paraneoptera</taxon>
        <taxon>Thysanoptera</taxon>
        <taxon>Terebrantia</taxon>
        <taxon>Thripoidea</taxon>
        <taxon>Thripidae</taxon>
        <taxon>Frankliniella</taxon>
    </lineage>
</organism>
<accession>A0AAE1LU31</accession>
<sequence>MQYSSSTAPTTKPMSKVKGMGCLCSFYELSLMGQLLPVKTSIHEFYDIDNYLCSIPRPQCTDGTLRLSAMVVGLIETLVEDS</sequence>
<evidence type="ECO:0000313" key="2">
    <source>
        <dbReference type="Proteomes" id="UP001219518"/>
    </source>
</evidence>
<gene>
    <name evidence="1" type="ORF">KUF71_013720</name>
</gene>
<dbReference type="Proteomes" id="UP001219518">
    <property type="component" value="Unassembled WGS sequence"/>
</dbReference>
<proteinExistence type="predicted"/>
<reference evidence="1" key="2">
    <citation type="journal article" date="2023" name="BMC Genomics">
        <title>Pest status, molecular evolution, and epigenetic factors derived from the genome assembly of Frankliniella fusca, a thysanopteran phytovirus vector.</title>
        <authorList>
            <person name="Catto M.A."/>
            <person name="Labadie P.E."/>
            <person name="Jacobson A.L."/>
            <person name="Kennedy G.G."/>
            <person name="Srinivasan R."/>
            <person name="Hunt B.G."/>
        </authorList>
    </citation>
    <scope>NUCLEOTIDE SEQUENCE</scope>
    <source>
        <strain evidence="1">PL_HMW_Pooled</strain>
    </source>
</reference>